<evidence type="ECO:0000256" key="2">
    <source>
        <dbReference type="ARBA" id="ARBA00022605"/>
    </source>
</evidence>
<feature type="binding site" evidence="8">
    <location>
        <begin position="162"/>
        <end position="163"/>
    </location>
    <ligand>
        <name>ATP</name>
        <dbReference type="ChEBI" id="CHEBI:30616"/>
    </ligand>
</feature>
<feature type="binding site" evidence="8">
    <location>
        <position position="45"/>
    </location>
    <ligand>
        <name>substrate</name>
    </ligand>
</feature>
<dbReference type="InterPro" id="IPR011529">
    <property type="entry name" value="Glu_5kinase"/>
</dbReference>
<proteinExistence type="inferred from homology"/>
<dbReference type="Proteomes" id="UP000202031">
    <property type="component" value="Chromosome"/>
</dbReference>
<dbReference type="InterPro" id="IPR001057">
    <property type="entry name" value="Glu/AcGlu_kinase"/>
</dbReference>
<evidence type="ECO:0000313" key="10">
    <source>
        <dbReference type="EMBL" id="ARQ97953.1"/>
    </source>
</evidence>
<dbReference type="Gene3D" id="3.40.1160.10">
    <property type="entry name" value="Acetylglutamate kinase-like"/>
    <property type="match status" value="1"/>
</dbReference>
<comment type="pathway">
    <text evidence="8">Amino-acid biosynthesis; L-proline biosynthesis; L-glutamate 5-semialdehyde from L-glutamate: step 1/2.</text>
</comment>
<evidence type="ECO:0000259" key="9">
    <source>
        <dbReference type="Pfam" id="PF00696"/>
    </source>
</evidence>
<sequence length="254" mass="27731">MKRVVIKVGSHVLSDESSINQNRIDNLCKFLSELSDKFEVILVSSGAISAGQTKFNLPRTSVVNKQILSSLGQPYLMEIYSKTLSKYNKLAAQILLTAGDFDSRKITNHAKNVINGLLENKILPIINENDATGISEIVYGDNDRLSSAVAHYFDADLLVILSDIDGYYTADPSLDKSATIRPLVTALSDEELNKTSYTGSKHGTGGITTKLLAADFLMKNGKDMFLASGFDLKVAREFLLNSSQIGGTIFKGKR</sequence>
<evidence type="ECO:0000256" key="1">
    <source>
        <dbReference type="ARBA" id="ARBA00022490"/>
    </source>
</evidence>
<feature type="binding site" evidence="8">
    <location>
        <position position="7"/>
    </location>
    <ligand>
        <name>ATP</name>
        <dbReference type="ChEBI" id="CHEBI:30616"/>
    </ligand>
</feature>
<dbReference type="KEGG" id="clx:CLAN_1229"/>
<dbReference type="AlphaFoldDB" id="A0A1X9SNV6"/>
<dbReference type="GeneID" id="46921697"/>
<name>A0A1X9SNV6_9BACT</name>
<dbReference type="PIRSF" id="PIRSF000729">
    <property type="entry name" value="GK"/>
    <property type="match status" value="1"/>
</dbReference>
<dbReference type="Pfam" id="PF00696">
    <property type="entry name" value="AA_kinase"/>
    <property type="match status" value="1"/>
</dbReference>
<keyword evidence="4 8" id="KW-0808">Transferase</keyword>
<dbReference type="HAMAP" id="MF_00456">
    <property type="entry name" value="ProB"/>
    <property type="match status" value="1"/>
</dbReference>
<evidence type="ECO:0000256" key="4">
    <source>
        <dbReference type="ARBA" id="ARBA00022679"/>
    </source>
</evidence>
<dbReference type="GO" id="GO:0005829">
    <property type="term" value="C:cytosol"/>
    <property type="evidence" value="ECO:0007669"/>
    <property type="project" value="TreeGrafter"/>
</dbReference>
<evidence type="ECO:0000313" key="11">
    <source>
        <dbReference type="Proteomes" id="UP000202031"/>
    </source>
</evidence>
<dbReference type="SUPFAM" id="SSF53633">
    <property type="entry name" value="Carbamate kinase-like"/>
    <property type="match status" value="1"/>
</dbReference>
<dbReference type="InterPro" id="IPR041739">
    <property type="entry name" value="G5K_ProB"/>
</dbReference>
<keyword evidence="2 8" id="KW-0028">Amino-acid biosynthesis</keyword>
<feature type="binding site" evidence="8">
    <location>
        <begin position="204"/>
        <end position="210"/>
    </location>
    <ligand>
        <name>ATP</name>
        <dbReference type="ChEBI" id="CHEBI:30616"/>
    </ligand>
</feature>
<dbReference type="EMBL" id="CP015578">
    <property type="protein sequence ID" value="ARQ97953.1"/>
    <property type="molecule type" value="Genomic_DNA"/>
</dbReference>
<comment type="function">
    <text evidence="8">Catalyzes the transfer of a phosphate group to glutamate to form L-glutamate 5-phosphate.</text>
</comment>
<dbReference type="PROSITE" id="PS00902">
    <property type="entry name" value="GLUTAMATE_5_KINASE"/>
    <property type="match status" value="1"/>
</dbReference>
<keyword evidence="7 8" id="KW-0067">ATP-binding</keyword>
<accession>A0A1X9SNV6</accession>
<dbReference type="CDD" id="cd04242">
    <property type="entry name" value="AAK_G5K_ProB"/>
    <property type="match status" value="1"/>
</dbReference>
<evidence type="ECO:0000256" key="8">
    <source>
        <dbReference type="HAMAP-Rule" id="MF_00456"/>
    </source>
</evidence>
<evidence type="ECO:0000256" key="6">
    <source>
        <dbReference type="ARBA" id="ARBA00022777"/>
    </source>
</evidence>
<protein>
    <recommendedName>
        <fullName evidence="8">Glutamate 5-kinase</fullName>
        <ecNumber evidence="8">2.7.2.11</ecNumber>
    </recommendedName>
    <alternativeName>
        <fullName evidence="8">Gamma-glutamyl kinase</fullName>
        <shortName evidence="8">GK</shortName>
    </alternativeName>
</protein>
<dbReference type="GO" id="GO:0005524">
    <property type="term" value="F:ATP binding"/>
    <property type="evidence" value="ECO:0007669"/>
    <property type="project" value="UniProtKB-KW"/>
</dbReference>
<dbReference type="UniPathway" id="UPA00098">
    <property type="reaction ID" value="UER00359"/>
</dbReference>
<dbReference type="GO" id="GO:0004349">
    <property type="term" value="F:glutamate 5-kinase activity"/>
    <property type="evidence" value="ECO:0007669"/>
    <property type="project" value="UniProtKB-UniRule"/>
</dbReference>
<dbReference type="InterPro" id="IPR005715">
    <property type="entry name" value="Glu_5kinase/COase_Synthase"/>
</dbReference>
<comment type="subcellular location">
    <subcellularLocation>
        <location evidence="8">Cytoplasm</location>
    </subcellularLocation>
</comment>
<dbReference type="InterPro" id="IPR019797">
    <property type="entry name" value="Glutamate_5-kinase_CS"/>
</dbReference>
<keyword evidence="1 8" id="KW-0963">Cytoplasm</keyword>
<feature type="binding site" evidence="8">
    <location>
        <position position="142"/>
    </location>
    <ligand>
        <name>substrate</name>
    </ligand>
</feature>
<gene>
    <name evidence="8 10" type="primary">proB</name>
    <name evidence="10" type="ORF">CLAN_1229</name>
</gene>
<comment type="similarity">
    <text evidence="8">Belongs to the glutamate 5-kinase family.</text>
</comment>
<dbReference type="EC" id="2.7.2.11" evidence="8"/>
<feature type="binding site" evidence="8">
    <location>
        <position position="130"/>
    </location>
    <ligand>
        <name>substrate</name>
    </ligand>
</feature>
<dbReference type="NCBIfam" id="TIGR01027">
    <property type="entry name" value="proB"/>
    <property type="match status" value="1"/>
</dbReference>
<evidence type="ECO:0000256" key="3">
    <source>
        <dbReference type="ARBA" id="ARBA00022650"/>
    </source>
</evidence>
<dbReference type="PRINTS" id="PR00474">
    <property type="entry name" value="GLU5KINASE"/>
</dbReference>
<dbReference type="InterPro" id="IPR001048">
    <property type="entry name" value="Asp/Glu/Uridylate_kinase"/>
</dbReference>
<reference evidence="11" key="1">
    <citation type="journal article" date="2017" name="Genome Biol. Evol.">
        <title>Comparative Genomic Analysis Identifies a Campylobacter Clade Deficient in Selenium Metabolism.</title>
        <authorList>
            <person name="Miller W.G."/>
            <person name="Yee E."/>
            <person name="Lopes B.S."/>
            <person name="Chapman M.H."/>
            <person name="Huynh S."/>
            <person name="Bono J.L."/>
            <person name="Parker C.T."/>
            <person name="Strachan N.J.C."/>
            <person name="Forbes K.J."/>
        </authorList>
    </citation>
    <scope>NUCLEOTIDE SEQUENCE [LARGE SCALE GENOMIC DNA]</scope>
    <source>
        <strain evidence="11">NCTC 13004</strain>
    </source>
</reference>
<feature type="domain" description="Aspartate/glutamate/uridylate kinase" evidence="9">
    <location>
        <begin position="2"/>
        <end position="225"/>
    </location>
</feature>
<dbReference type="FunFam" id="3.40.1160.10:FF:000006">
    <property type="entry name" value="Glutamate 5-kinase"/>
    <property type="match status" value="1"/>
</dbReference>
<comment type="catalytic activity">
    <reaction evidence="8">
        <text>L-glutamate + ATP = L-glutamyl 5-phosphate + ADP</text>
        <dbReference type="Rhea" id="RHEA:14877"/>
        <dbReference type="ChEBI" id="CHEBI:29985"/>
        <dbReference type="ChEBI" id="CHEBI:30616"/>
        <dbReference type="ChEBI" id="CHEBI:58274"/>
        <dbReference type="ChEBI" id="CHEBI:456216"/>
        <dbReference type="EC" id="2.7.2.11"/>
    </reaction>
</comment>
<dbReference type="GO" id="GO:0055129">
    <property type="term" value="P:L-proline biosynthetic process"/>
    <property type="evidence" value="ECO:0007669"/>
    <property type="project" value="UniProtKB-UniRule"/>
</dbReference>
<dbReference type="PANTHER" id="PTHR43654">
    <property type="entry name" value="GLUTAMATE 5-KINASE"/>
    <property type="match status" value="1"/>
</dbReference>
<keyword evidence="5 8" id="KW-0547">Nucleotide-binding</keyword>
<dbReference type="PANTHER" id="PTHR43654:SF3">
    <property type="entry name" value="GLUTAMATE 5-KINASE"/>
    <property type="match status" value="1"/>
</dbReference>
<dbReference type="InterPro" id="IPR036393">
    <property type="entry name" value="AceGlu_kinase-like_sf"/>
</dbReference>
<evidence type="ECO:0000256" key="7">
    <source>
        <dbReference type="ARBA" id="ARBA00022840"/>
    </source>
</evidence>
<organism evidence="10 11">
    <name type="scientific">Campylobacter lanienae NCTC 13004</name>
    <dbReference type="NCBI Taxonomy" id="1031753"/>
    <lineage>
        <taxon>Bacteria</taxon>
        <taxon>Pseudomonadati</taxon>
        <taxon>Campylobacterota</taxon>
        <taxon>Epsilonproteobacteria</taxon>
        <taxon>Campylobacterales</taxon>
        <taxon>Campylobacteraceae</taxon>
        <taxon>Campylobacter</taxon>
    </lineage>
</organism>
<keyword evidence="6 8" id="KW-0418">Kinase</keyword>
<keyword evidence="3 8" id="KW-0641">Proline biosynthesis</keyword>
<dbReference type="RefSeq" id="WP_100590835.1">
    <property type="nucleotide sequence ID" value="NZ_CP015578.1"/>
</dbReference>
<evidence type="ECO:0000256" key="5">
    <source>
        <dbReference type="ARBA" id="ARBA00022741"/>
    </source>
</evidence>